<proteinExistence type="predicted"/>
<gene>
    <name evidence="2" type="ORF">GCM10009768_21430</name>
</gene>
<keyword evidence="3" id="KW-1185">Reference proteome</keyword>
<evidence type="ECO:0000256" key="1">
    <source>
        <dbReference type="SAM" id="MobiDB-lite"/>
    </source>
</evidence>
<comment type="caution">
    <text evidence="2">The sequence shown here is derived from an EMBL/GenBank/DDBJ whole genome shotgun (WGS) entry which is preliminary data.</text>
</comment>
<sequence length="67" mass="7464">MPAQQRIHLPDTVDAGLLRMQPTNLRDQQLVPRPLHRCRALFRGSVSAGGEEPHLGLPHHTADELDP</sequence>
<reference evidence="2 3" key="1">
    <citation type="journal article" date="2019" name="Int. J. Syst. Evol. Microbiol.">
        <title>The Global Catalogue of Microorganisms (GCM) 10K type strain sequencing project: providing services to taxonomists for standard genome sequencing and annotation.</title>
        <authorList>
            <consortium name="The Broad Institute Genomics Platform"/>
            <consortium name="The Broad Institute Genome Sequencing Center for Infectious Disease"/>
            <person name="Wu L."/>
            <person name="Ma J."/>
        </authorList>
    </citation>
    <scope>NUCLEOTIDE SEQUENCE [LARGE SCALE GENOMIC DNA]</scope>
    <source>
        <strain evidence="2 3">JCM 14736</strain>
    </source>
</reference>
<accession>A0ABN2LKU7</accession>
<organism evidence="2 3">
    <name type="scientific">Leucobacter iarius</name>
    <dbReference type="NCBI Taxonomy" id="333963"/>
    <lineage>
        <taxon>Bacteria</taxon>
        <taxon>Bacillati</taxon>
        <taxon>Actinomycetota</taxon>
        <taxon>Actinomycetes</taxon>
        <taxon>Micrococcales</taxon>
        <taxon>Microbacteriaceae</taxon>
        <taxon>Leucobacter</taxon>
    </lineage>
</organism>
<name>A0ABN2LKU7_9MICO</name>
<evidence type="ECO:0000313" key="3">
    <source>
        <dbReference type="Proteomes" id="UP001500851"/>
    </source>
</evidence>
<dbReference type="Proteomes" id="UP001500851">
    <property type="component" value="Unassembled WGS sequence"/>
</dbReference>
<protein>
    <submittedName>
        <fullName evidence="2">Uncharacterized protein</fullName>
    </submittedName>
</protein>
<evidence type="ECO:0000313" key="2">
    <source>
        <dbReference type="EMBL" id="GAA1792139.1"/>
    </source>
</evidence>
<dbReference type="EMBL" id="BAAAOB010000002">
    <property type="protein sequence ID" value="GAA1792139.1"/>
    <property type="molecule type" value="Genomic_DNA"/>
</dbReference>
<feature type="region of interest" description="Disordered" evidence="1">
    <location>
        <begin position="46"/>
        <end position="67"/>
    </location>
</feature>